<evidence type="ECO:0000256" key="2">
    <source>
        <dbReference type="ARBA" id="ARBA00010147"/>
    </source>
</evidence>
<evidence type="ECO:0000256" key="8">
    <source>
        <dbReference type="PROSITE-ProRule" id="PRU00302"/>
    </source>
</evidence>
<gene>
    <name evidence="12" type="primary">LOC102809335</name>
</gene>
<dbReference type="RefSeq" id="XP_006817080.1">
    <property type="nucleotide sequence ID" value="XM_006817017.1"/>
</dbReference>
<dbReference type="InterPro" id="IPR051941">
    <property type="entry name" value="BG_Antigen-Binding_Lectin"/>
</dbReference>
<keyword evidence="9" id="KW-0732">Signal</keyword>
<dbReference type="PANTHER" id="PTHR45713">
    <property type="entry name" value="FTP DOMAIN-CONTAINING PROTEIN"/>
    <property type="match status" value="1"/>
</dbReference>
<dbReference type="Gene3D" id="2.10.70.10">
    <property type="entry name" value="Complement Module, domain 1"/>
    <property type="match status" value="2"/>
</dbReference>
<dbReference type="InterPro" id="IPR035976">
    <property type="entry name" value="Sushi/SCR/CCP_sf"/>
</dbReference>
<dbReference type="PANTHER" id="PTHR45713:SF15">
    <property type="entry name" value="F5_8 TYPE C DOMAIN-CONTAINING PROTEIN"/>
    <property type="match status" value="1"/>
</dbReference>
<evidence type="ECO:0000256" key="7">
    <source>
        <dbReference type="ARBA" id="ARBA00023157"/>
    </source>
</evidence>
<reference evidence="12" key="1">
    <citation type="submission" date="2025-08" db="UniProtKB">
        <authorList>
            <consortium name="RefSeq"/>
        </authorList>
    </citation>
    <scope>IDENTIFICATION</scope>
    <source>
        <tissue evidence="12">Testes</tissue>
    </source>
</reference>
<sequence>MAIIGDVAVVNMRSFLISVTWTYLLQLLCAICNTTGQCTDPGIPDNGFIISPLNSTFPVNKNTTFQYGCNINYTMYSSDVITCIDTTWDKQLPFCTIFQNVGTGGQTAYQSSYPKAWAKAKSALDGDFESFTPTSEEYSPWWYVDLGGSYDIHHVMIGCKDISWFFNKQIGSVVRVGFDETFTNNQQCGPTVSDSIFTADYNNPIMLDCGGPIAGRYVSVSREGITDKLALAEVMVLAIGTCDIDPGIPANCNRTSDPVLPTYVGGPSLKYECDDGYTMYGDSVVECVAGSTWSSPPLCTGNC</sequence>
<dbReference type="SMART" id="SM00607">
    <property type="entry name" value="FTP"/>
    <property type="match status" value="1"/>
</dbReference>
<feature type="domain" description="Sushi" evidence="10">
    <location>
        <begin position="36"/>
        <end position="97"/>
    </location>
</feature>
<evidence type="ECO:0000256" key="1">
    <source>
        <dbReference type="ARBA" id="ARBA00002219"/>
    </source>
</evidence>
<comment type="function">
    <text evidence="1">Acts as a defensive agent. Recognizes blood group fucosylated oligosaccharides including A, B, H and Lewis B-type antigens. Does not recognize Lewis A antigen and has low affinity for monovalent haptens.</text>
</comment>
<evidence type="ECO:0000313" key="11">
    <source>
        <dbReference type="Proteomes" id="UP000694865"/>
    </source>
</evidence>
<keyword evidence="4" id="KW-0479">Metal-binding</keyword>
<dbReference type="Pfam" id="PF22633">
    <property type="entry name" value="F5_F8_type_C_2"/>
    <property type="match status" value="1"/>
</dbReference>
<feature type="domain" description="Sushi" evidence="10">
    <location>
        <begin position="250"/>
        <end position="301"/>
    </location>
</feature>
<evidence type="ECO:0000256" key="9">
    <source>
        <dbReference type="SAM" id="SignalP"/>
    </source>
</evidence>
<accession>A0ABM0MAN9</accession>
<proteinExistence type="inferred from homology"/>
<evidence type="ECO:0000259" key="10">
    <source>
        <dbReference type="PROSITE" id="PS50923"/>
    </source>
</evidence>
<dbReference type="Gene3D" id="2.60.120.260">
    <property type="entry name" value="Galactose-binding domain-like"/>
    <property type="match status" value="1"/>
</dbReference>
<dbReference type="InterPro" id="IPR000436">
    <property type="entry name" value="Sushi_SCR_CCP_dom"/>
</dbReference>
<comment type="similarity">
    <text evidence="2">Belongs to the fucolectin family.</text>
</comment>
<name>A0ABM0MAN9_SACKO</name>
<comment type="subunit">
    <text evidence="3">Homotrimer.</text>
</comment>
<keyword evidence="5" id="KW-0430">Lectin</keyword>
<keyword evidence="8" id="KW-0768">Sushi</keyword>
<keyword evidence="7" id="KW-1015">Disulfide bond</keyword>
<feature type="chain" id="PRO_5047198685" evidence="9">
    <location>
        <begin position="37"/>
        <end position="303"/>
    </location>
</feature>
<evidence type="ECO:0000256" key="4">
    <source>
        <dbReference type="ARBA" id="ARBA00022723"/>
    </source>
</evidence>
<dbReference type="SUPFAM" id="SSF49785">
    <property type="entry name" value="Galactose-binding domain-like"/>
    <property type="match status" value="1"/>
</dbReference>
<dbReference type="Pfam" id="PF00084">
    <property type="entry name" value="Sushi"/>
    <property type="match status" value="2"/>
</dbReference>
<evidence type="ECO:0000256" key="5">
    <source>
        <dbReference type="ARBA" id="ARBA00022734"/>
    </source>
</evidence>
<dbReference type="CDD" id="cd00033">
    <property type="entry name" value="CCP"/>
    <property type="match status" value="2"/>
</dbReference>
<keyword evidence="6" id="KW-0106">Calcium</keyword>
<evidence type="ECO:0000313" key="12">
    <source>
        <dbReference type="RefSeq" id="XP_006817080.1"/>
    </source>
</evidence>
<evidence type="ECO:0000256" key="3">
    <source>
        <dbReference type="ARBA" id="ARBA00011233"/>
    </source>
</evidence>
<dbReference type="InterPro" id="IPR006585">
    <property type="entry name" value="FTP1"/>
</dbReference>
<evidence type="ECO:0000256" key="6">
    <source>
        <dbReference type="ARBA" id="ARBA00022837"/>
    </source>
</evidence>
<feature type="signal peptide" evidence="9">
    <location>
        <begin position="1"/>
        <end position="36"/>
    </location>
</feature>
<organism evidence="11 12">
    <name type="scientific">Saccoglossus kowalevskii</name>
    <name type="common">Acorn worm</name>
    <dbReference type="NCBI Taxonomy" id="10224"/>
    <lineage>
        <taxon>Eukaryota</taxon>
        <taxon>Metazoa</taxon>
        <taxon>Hemichordata</taxon>
        <taxon>Enteropneusta</taxon>
        <taxon>Harrimaniidae</taxon>
        <taxon>Saccoglossus</taxon>
    </lineage>
</organism>
<dbReference type="InterPro" id="IPR008979">
    <property type="entry name" value="Galactose-bd-like_sf"/>
</dbReference>
<dbReference type="GeneID" id="102809335"/>
<protein>
    <submittedName>
        <fullName evidence="12">Uncharacterized protein LOC102809335</fullName>
    </submittedName>
</protein>
<dbReference type="SMART" id="SM00032">
    <property type="entry name" value="CCP"/>
    <property type="match status" value="2"/>
</dbReference>
<dbReference type="Proteomes" id="UP000694865">
    <property type="component" value="Unplaced"/>
</dbReference>
<dbReference type="PROSITE" id="PS50923">
    <property type="entry name" value="SUSHI"/>
    <property type="match status" value="2"/>
</dbReference>
<keyword evidence="11" id="KW-1185">Reference proteome</keyword>
<comment type="caution">
    <text evidence="8">Lacks conserved residue(s) required for the propagation of feature annotation.</text>
</comment>
<dbReference type="SUPFAM" id="SSF57535">
    <property type="entry name" value="Complement control module/SCR domain"/>
    <property type="match status" value="2"/>
</dbReference>